<dbReference type="SUPFAM" id="SSF55729">
    <property type="entry name" value="Acyl-CoA N-acyltransferases (Nat)"/>
    <property type="match status" value="1"/>
</dbReference>
<reference evidence="4 5" key="1">
    <citation type="submission" date="2017-07" db="EMBL/GenBank/DDBJ databases">
        <title>Leptospira spp. isolated from tropical soils.</title>
        <authorList>
            <person name="Thibeaux R."/>
            <person name="Iraola G."/>
            <person name="Ferres I."/>
            <person name="Bierque E."/>
            <person name="Girault D."/>
            <person name="Soupe-Gilbert M.-E."/>
            <person name="Picardeau M."/>
            <person name="Goarant C."/>
        </authorList>
    </citation>
    <scope>NUCLEOTIDE SEQUENCE [LARGE SCALE GENOMIC DNA]</scope>
    <source>
        <strain evidence="2 5">FH2-B-C1</strain>
        <strain evidence="3 4">FH2-B-D1</strain>
    </source>
</reference>
<keyword evidence="4" id="KW-1185">Reference proteome</keyword>
<dbReference type="Proteomes" id="UP000232188">
    <property type="component" value="Unassembled WGS sequence"/>
</dbReference>
<name>A0A2M9YPD8_9LEPT</name>
<protein>
    <recommendedName>
        <fullName evidence="1">N-acetyltransferase domain-containing protein</fullName>
    </recommendedName>
</protein>
<dbReference type="InterPro" id="IPR000182">
    <property type="entry name" value="GNAT_dom"/>
</dbReference>
<evidence type="ECO:0000313" key="5">
    <source>
        <dbReference type="Proteomes" id="UP000232188"/>
    </source>
</evidence>
<dbReference type="GO" id="GO:0016747">
    <property type="term" value="F:acyltransferase activity, transferring groups other than amino-acyl groups"/>
    <property type="evidence" value="ECO:0007669"/>
    <property type="project" value="InterPro"/>
</dbReference>
<dbReference type="EMBL" id="NPDV01000008">
    <property type="protein sequence ID" value="PJZ53350.1"/>
    <property type="molecule type" value="Genomic_DNA"/>
</dbReference>
<evidence type="ECO:0000313" key="3">
    <source>
        <dbReference type="EMBL" id="PJZ59895.1"/>
    </source>
</evidence>
<feature type="domain" description="N-acetyltransferase" evidence="1">
    <location>
        <begin position="19"/>
        <end position="173"/>
    </location>
</feature>
<comment type="caution">
    <text evidence="2">The sequence shown here is derived from an EMBL/GenBank/DDBJ whole genome shotgun (WGS) entry which is preliminary data.</text>
</comment>
<dbReference type="Pfam" id="PF13302">
    <property type="entry name" value="Acetyltransf_3"/>
    <property type="match status" value="1"/>
</dbReference>
<dbReference type="AlphaFoldDB" id="A0A2M9YPD8"/>
<accession>A0A2M9YPD8</accession>
<dbReference type="PANTHER" id="PTHR43610">
    <property type="entry name" value="BLL6696 PROTEIN"/>
    <property type="match status" value="1"/>
</dbReference>
<evidence type="ECO:0000259" key="1">
    <source>
        <dbReference type="PROSITE" id="PS51186"/>
    </source>
</evidence>
<dbReference type="InterPro" id="IPR016181">
    <property type="entry name" value="Acyl_CoA_acyltransferase"/>
</dbReference>
<dbReference type="PROSITE" id="PS51186">
    <property type="entry name" value="GNAT"/>
    <property type="match status" value="1"/>
</dbReference>
<dbReference type="PANTHER" id="PTHR43610:SF1">
    <property type="entry name" value="N-ACETYLTRANSFERASE DOMAIN-CONTAINING PROTEIN"/>
    <property type="match status" value="1"/>
</dbReference>
<sequence>MHCLAMNIDLQPILKDELITLRPVRESDFDELYRAASDPLIWEQHPSRERFLKENFTPYFREAVEWKSGFVVINNKTGRLIGNTRYYDLDLSERSVAIGYTFLAREYWGGLFNKSMKSLLINHCFQNGIGSVLFHIGVGNKRSQKALEKLGGERIRSIEREGQPYFEYEITCEKWNFRKNESISFVQKKTNQDL</sequence>
<gene>
    <name evidence="3" type="ORF">CH376_21305</name>
    <name evidence="2" type="ORF">CH380_11145</name>
</gene>
<dbReference type="Gene3D" id="3.40.630.30">
    <property type="match status" value="1"/>
</dbReference>
<proteinExistence type="predicted"/>
<organism evidence="2 5">
    <name type="scientific">Leptospira adleri</name>
    <dbReference type="NCBI Taxonomy" id="2023186"/>
    <lineage>
        <taxon>Bacteria</taxon>
        <taxon>Pseudomonadati</taxon>
        <taxon>Spirochaetota</taxon>
        <taxon>Spirochaetia</taxon>
        <taxon>Leptospirales</taxon>
        <taxon>Leptospiraceae</taxon>
        <taxon>Leptospira</taxon>
    </lineage>
</organism>
<evidence type="ECO:0000313" key="2">
    <source>
        <dbReference type="EMBL" id="PJZ53350.1"/>
    </source>
</evidence>
<dbReference type="EMBL" id="NPDU01000090">
    <property type="protein sequence ID" value="PJZ59895.1"/>
    <property type="molecule type" value="Genomic_DNA"/>
</dbReference>
<evidence type="ECO:0000313" key="4">
    <source>
        <dbReference type="Proteomes" id="UP000232149"/>
    </source>
</evidence>
<dbReference type="Proteomes" id="UP000232149">
    <property type="component" value="Unassembled WGS sequence"/>
</dbReference>